<proteinExistence type="predicted"/>
<gene>
    <name evidence="1" type="ORF">GPM918_LOCUS45536</name>
    <name evidence="2" type="ORF">SRO942_LOCUS48120</name>
</gene>
<evidence type="ECO:0000313" key="2">
    <source>
        <dbReference type="EMBL" id="CAF4580607.1"/>
    </source>
</evidence>
<dbReference type="AlphaFoldDB" id="A0A816EKX9"/>
<evidence type="ECO:0000313" key="1">
    <source>
        <dbReference type="EMBL" id="CAF1651463.1"/>
    </source>
</evidence>
<dbReference type="EMBL" id="CAJNOQ010051633">
    <property type="protein sequence ID" value="CAF1651463.1"/>
    <property type="molecule type" value="Genomic_DNA"/>
</dbReference>
<dbReference type="Proteomes" id="UP000681722">
    <property type="component" value="Unassembled WGS sequence"/>
</dbReference>
<evidence type="ECO:0000313" key="3">
    <source>
        <dbReference type="Proteomes" id="UP000663829"/>
    </source>
</evidence>
<protein>
    <submittedName>
        <fullName evidence="1">Uncharacterized protein</fullName>
    </submittedName>
</protein>
<accession>A0A816EKX9</accession>
<dbReference type="Proteomes" id="UP000663829">
    <property type="component" value="Unassembled WGS sequence"/>
</dbReference>
<organism evidence="1 3">
    <name type="scientific">Didymodactylos carnosus</name>
    <dbReference type="NCBI Taxonomy" id="1234261"/>
    <lineage>
        <taxon>Eukaryota</taxon>
        <taxon>Metazoa</taxon>
        <taxon>Spiralia</taxon>
        <taxon>Gnathifera</taxon>
        <taxon>Rotifera</taxon>
        <taxon>Eurotatoria</taxon>
        <taxon>Bdelloidea</taxon>
        <taxon>Philodinida</taxon>
        <taxon>Philodinidae</taxon>
        <taxon>Didymodactylos</taxon>
    </lineage>
</organism>
<dbReference type="OrthoDB" id="10254663at2759"/>
<sequence length="123" mass="14582">MLSADFLKRSVTKISHLLFAYYTLNANKTEENIHLIQELYSKTRKIDELNMMTAELEAALEYMIQKLEEVSSMRMQLDRNLEDTNGIRRKFDLSVRDIKRLQDDLLTVTRENQVYNEHSLLIL</sequence>
<dbReference type="EMBL" id="CAJOBC010122470">
    <property type="protein sequence ID" value="CAF4580607.1"/>
    <property type="molecule type" value="Genomic_DNA"/>
</dbReference>
<keyword evidence="3" id="KW-1185">Reference proteome</keyword>
<name>A0A816EKX9_9BILA</name>
<comment type="caution">
    <text evidence="1">The sequence shown here is derived from an EMBL/GenBank/DDBJ whole genome shotgun (WGS) entry which is preliminary data.</text>
</comment>
<reference evidence="1" key="1">
    <citation type="submission" date="2021-02" db="EMBL/GenBank/DDBJ databases">
        <authorList>
            <person name="Nowell W R."/>
        </authorList>
    </citation>
    <scope>NUCLEOTIDE SEQUENCE</scope>
</reference>